<dbReference type="AlphaFoldDB" id="A0A1H0M792"/>
<reference evidence="3 4" key="1">
    <citation type="submission" date="2016-11" db="EMBL/GenBank/DDBJ databases">
        <authorList>
            <person name="Varghese N."/>
            <person name="Submissions S."/>
        </authorList>
    </citation>
    <scope>NUCLEOTIDE SEQUENCE [LARGE SCALE GENOMIC DNA]</scope>
    <source>
        <strain evidence="3 4">DSM 29620</strain>
    </source>
</reference>
<proteinExistence type="predicted"/>
<dbReference type="RefSeq" id="WP_149789384.1">
    <property type="nucleotide sequence ID" value="NZ_FNIO01000009.1"/>
</dbReference>
<evidence type="ECO:0000313" key="4">
    <source>
        <dbReference type="Proteomes" id="UP000324252"/>
    </source>
</evidence>
<keyword evidence="2" id="KW-1133">Transmembrane helix</keyword>
<gene>
    <name evidence="3" type="ORF">SAMN05444142_10982</name>
</gene>
<keyword evidence="4" id="KW-1185">Reference proteome</keyword>
<evidence type="ECO:0000256" key="1">
    <source>
        <dbReference type="SAM" id="MobiDB-lite"/>
    </source>
</evidence>
<feature type="compositionally biased region" description="Basic and acidic residues" evidence="1">
    <location>
        <begin position="1"/>
        <end position="19"/>
    </location>
</feature>
<name>A0A1H0M792_9RHOB</name>
<keyword evidence="2" id="KW-0812">Transmembrane</keyword>
<organism evidence="3 4">
    <name type="scientific">Lutimaribacter pacificus</name>
    <dbReference type="NCBI Taxonomy" id="391948"/>
    <lineage>
        <taxon>Bacteria</taxon>
        <taxon>Pseudomonadati</taxon>
        <taxon>Pseudomonadota</taxon>
        <taxon>Alphaproteobacteria</taxon>
        <taxon>Rhodobacterales</taxon>
        <taxon>Roseobacteraceae</taxon>
        <taxon>Lutimaribacter</taxon>
    </lineage>
</organism>
<accession>A0A1H0M792</accession>
<dbReference type="EMBL" id="FQZZ01000009">
    <property type="protein sequence ID" value="SHK78675.1"/>
    <property type="molecule type" value="Genomic_DNA"/>
</dbReference>
<keyword evidence="2" id="KW-0472">Membrane</keyword>
<evidence type="ECO:0000256" key="2">
    <source>
        <dbReference type="SAM" id="Phobius"/>
    </source>
</evidence>
<protein>
    <submittedName>
        <fullName evidence="3">Uncharacterized protein</fullName>
    </submittedName>
</protein>
<evidence type="ECO:0000313" key="3">
    <source>
        <dbReference type="EMBL" id="SHK78675.1"/>
    </source>
</evidence>
<feature type="region of interest" description="Disordered" evidence="1">
    <location>
        <begin position="1"/>
        <end position="47"/>
    </location>
</feature>
<feature type="transmembrane region" description="Helical" evidence="2">
    <location>
        <begin position="52"/>
        <end position="73"/>
    </location>
</feature>
<sequence length="74" mass="7968">MTAAREGRPPQAEKGRTPAETEVPAGPGDAGASDKPRLLKKKPRRHPARRKYDILILVALVVGATLLSLLFSLL</sequence>
<feature type="compositionally biased region" description="Basic residues" evidence="1">
    <location>
        <begin position="38"/>
        <end position="47"/>
    </location>
</feature>
<dbReference type="Proteomes" id="UP000324252">
    <property type="component" value="Unassembled WGS sequence"/>
</dbReference>